<dbReference type="AlphaFoldDB" id="A0A1T4Y5K8"/>
<dbReference type="EMBL" id="FUYH01000023">
    <property type="protein sequence ID" value="SKA96933.1"/>
    <property type="molecule type" value="Genomic_DNA"/>
</dbReference>
<reference evidence="3" key="1">
    <citation type="submission" date="2017-02" db="EMBL/GenBank/DDBJ databases">
        <authorList>
            <person name="Varghese N."/>
            <person name="Submissions S."/>
        </authorList>
    </citation>
    <scope>NUCLEOTIDE SEQUENCE [LARGE SCALE GENOMIC DNA]</scope>
    <source>
        <strain evidence="3">USBA 833</strain>
    </source>
</reference>
<dbReference type="Proteomes" id="UP000190105">
    <property type="component" value="Unassembled WGS sequence"/>
</dbReference>
<evidence type="ECO:0000256" key="1">
    <source>
        <dbReference type="SAM" id="Coils"/>
    </source>
</evidence>
<sequence length="37" mass="4430">MILKDNKQEKEQKELEKLMDEVIKENKEALQELAKSK</sequence>
<keyword evidence="3" id="KW-1185">Reference proteome</keyword>
<accession>A0A1T4Y5K8</accession>
<keyword evidence="1" id="KW-0175">Coiled coil</keyword>
<evidence type="ECO:0000313" key="2">
    <source>
        <dbReference type="EMBL" id="SKA96933.1"/>
    </source>
</evidence>
<evidence type="ECO:0000313" key="3">
    <source>
        <dbReference type="Proteomes" id="UP000190105"/>
    </source>
</evidence>
<proteinExistence type="predicted"/>
<name>A0A1T4Y5K8_9CLOT</name>
<feature type="coiled-coil region" evidence="1">
    <location>
        <begin position="5"/>
        <end position="32"/>
    </location>
</feature>
<protein>
    <submittedName>
        <fullName evidence="2">Uncharacterized protein</fullName>
    </submittedName>
</protein>
<organism evidence="2 3">
    <name type="scientific">Caloramator quimbayensis</name>
    <dbReference type="NCBI Taxonomy" id="1147123"/>
    <lineage>
        <taxon>Bacteria</taxon>
        <taxon>Bacillati</taxon>
        <taxon>Bacillota</taxon>
        <taxon>Clostridia</taxon>
        <taxon>Eubacteriales</taxon>
        <taxon>Clostridiaceae</taxon>
        <taxon>Caloramator</taxon>
    </lineage>
</organism>
<gene>
    <name evidence="2" type="ORF">SAMN05443428_12315</name>
</gene>